<accession>A0ABY0V6G7</accession>
<name>A0ABY0V6G7_9ACTO</name>
<dbReference type="SUPFAM" id="SSF50969">
    <property type="entry name" value="YVTN repeat-like/Quinoprotein amine dehydrogenase"/>
    <property type="match status" value="1"/>
</dbReference>
<dbReference type="InterPro" id="IPR011044">
    <property type="entry name" value="Quino_amine_DH_bsu"/>
</dbReference>
<reference evidence="1 2" key="1">
    <citation type="submission" date="2016-10" db="EMBL/GenBank/DDBJ databases">
        <authorList>
            <person name="Varghese N."/>
            <person name="Submissions S."/>
        </authorList>
    </citation>
    <scope>NUCLEOTIDE SEQUENCE [LARGE SCALE GENOMIC DNA]</scope>
    <source>
        <strain evidence="1 2">DSM 9169</strain>
    </source>
</reference>
<evidence type="ECO:0000313" key="1">
    <source>
        <dbReference type="EMBL" id="SDT89492.1"/>
    </source>
</evidence>
<dbReference type="PROSITE" id="PS51257">
    <property type="entry name" value="PROKAR_LIPOPROTEIN"/>
    <property type="match status" value="1"/>
</dbReference>
<gene>
    <name evidence="1" type="ORF">SAMN04489714_0651</name>
</gene>
<proteinExistence type="predicted"/>
<dbReference type="EMBL" id="LT629792">
    <property type="protein sequence ID" value="SDT89492.1"/>
    <property type="molecule type" value="Genomic_DNA"/>
</dbReference>
<organism evidence="1 2">
    <name type="scientific">Schaalia radingae</name>
    <dbReference type="NCBI Taxonomy" id="131110"/>
    <lineage>
        <taxon>Bacteria</taxon>
        <taxon>Bacillati</taxon>
        <taxon>Actinomycetota</taxon>
        <taxon>Actinomycetes</taxon>
        <taxon>Actinomycetales</taxon>
        <taxon>Actinomycetaceae</taxon>
        <taxon>Schaalia</taxon>
    </lineage>
</organism>
<dbReference type="RefSeq" id="WP_092648387.1">
    <property type="nucleotide sequence ID" value="NZ_LT629792.1"/>
</dbReference>
<sequence length="425" mass="45404">MSFPRRARSGHRNAGIITLSALLSLGLLVGCSSGGGATKSDDNASGGGTASADGEIPTYDPIAIVAEEGSWVDPAYINGFEEIEFNKNDATTLQAVAADSSYYVAWNADDHLAAQGISIPDGQVMWSDTEDYMQCAETPNHSVNGSTICFYSSDGRVSDDGYAELFDGETGKRTPLLEIKGGVIRSIKPFGIRDNVVYAALDVNFTGDMIAAVALDGSGTKWSVDAHGADCTIAEEVLVCDNGEKQITAYDLETGEPTMDPVGGKESWVQTFSDGYIVYDSSADDEEAEHTIYAYDGTEKGTFKGFSEELADSVVSHSLVPSSAMFAHREDGPASVDAKGNVVTIRHDRDSLFATTGFNFDDMGEVKAVAADGRFVVMRTDDGYFIVTPDGKTQHEIPGEDFRVFDGHIVIDEPGPEARLLVPNK</sequence>
<keyword evidence="2" id="KW-1185">Reference proteome</keyword>
<protein>
    <recommendedName>
        <fullName evidence="3">PQQ-like domain-containing protein</fullName>
    </recommendedName>
</protein>
<dbReference type="Proteomes" id="UP000198976">
    <property type="component" value="Chromosome I"/>
</dbReference>
<evidence type="ECO:0000313" key="2">
    <source>
        <dbReference type="Proteomes" id="UP000198976"/>
    </source>
</evidence>
<evidence type="ECO:0008006" key="3">
    <source>
        <dbReference type="Google" id="ProtNLM"/>
    </source>
</evidence>